<evidence type="ECO:0000256" key="9">
    <source>
        <dbReference type="ARBA" id="ARBA00022989"/>
    </source>
</evidence>
<comment type="function">
    <text evidence="16">NQR complex catalyzes the reduction of ubiquinone-1 to ubiquinol by two successive reactions, coupled with the transport of Na(+) ions from the cytoplasm to the periplasm. NqrA to NqrE are probably involved in the second step, the conversion of ubisemiquinone to ubiquinol.</text>
</comment>
<name>F8L6K6_SIMNZ</name>
<evidence type="ECO:0000313" key="19">
    <source>
        <dbReference type="EMBL" id="CCB88351.1"/>
    </source>
</evidence>
<keyword evidence="14 16" id="KW-0472">Membrane</keyword>
<dbReference type="SMART" id="SM00900">
    <property type="entry name" value="FMN_bind"/>
    <property type="match status" value="1"/>
</dbReference>
<dbReference type="HAMAP" id="MF_00427">
    <property type="entry name" value="NqrC"/>
    <property type="match status" value="1"/>
</dbReference>
<dbReference type="GO" id="GO:0006814">
    <property type="term" value="P:sodium ion transport"/>
    <property type="evidence" value="ECO:0007669"/>
    <property type="project" value="UniProtKB-UniRule"/>
</dbReference>
<comment type="cofactor">
    <cofactor evidence="16 17">
        <name>FMN</name>
        <dbReference type="ChEBI" id="CHEBI:58210"/>
    </cofactor>
</comment>
<dbReference type="eggNOG" id="COG2869">
    <property type="taxonomic scope" value="Bacteria"/>
</dbReference>
<evidence type="ECO:0000256" key="1">
    <source>
        <dbReference type="ARBA" id="ARBA00022448"/>
    </source>
</evidence>
<keyword evidence="13 16" id="KW-0830">Ubiquinone</keyword>
<gene>
    <name evidence="16 19" type="primary">nqrC</name>
    <name evidence="19" type="ordered locus">SNE_A04740</name>
</gene>
<comment type="caution">
    <text evidence="16">Lacks conserved residue(s) required for the propagation of feature annotation.</text>
</comment>
<evidence type="ECO:0000256" key="12">
    <source>
        <dbReference type="ARBA" id="ARBA00023065"/>
    </source>
</evidence>
<keyword evidence="5 16" id="KW-0285">Flavoprotein</keyword>
<accession>F8L6K6</accession>
<comment type="caution">
    <text evidence="16">The residue potentially involved in the covalent binding of FMN is a Ser instead of a Thr.</text>
</comment>
<dbReference type="STRING" id="331113.SNE_A04740"/>
<dbReference type="NCBIfam" id="TIGR01938">
    <property type="entry name" value="nqrC"/>
    <property type="match status" value="1"/>
</dbReference>
<keyword evidence="15 16" id="KW-0739">Sodium transport</keyword>
<keyword evidence="6 16" id="KW-0288">FMN</keyword>
<organism evidence="19 20">
    <name type="scientific">Simkania negevensis (strain ATCC VR-1471 / DSM 27360 / Z)</name>
    <dbReference type="NCBI Taxonomy" id="331113"/>
    <lineage>
        <taxon>Bacteria</taxon>
        <taxon>Pseudomonadati</taxon>
        <taxon>Chlamydiota</taxon>
        <taxon>Chlamydiia</taxon>
        <taxon>Parachlamydiales</taxon>
        <taxon>Simkaniaceae</taxon>
        <taxon>Simkania</taxon>
    </lineage>
</organism>
<feature type="modified residue" description="FMN phosphoryl serine" evidence="16">
    <location>
        <position position="264"/>
    </location>
</feature>
<evidence type="ECO:0000256" key="14">
    <source>
        <dbReference type="ARBA" id="ARBA00023136"/>
    </source>
</evidence>
<protein>
    <recommendedName>
        <fullName evidence="16 17">Na(+)-translocating NADH-quinone reductase subunit C</fullName>
        <shortName evidence="16 17">Na(+)-NQR subunit C</shortName>
        <shortName evidence="16 17">Na(+)-translocating NQR subunit C</shortName>
        <ecNumber evidence="16 17">7.2.1.1</ecNumber>
    </recommendedName>
    <alternativeName>
        <fullName evidence="16 17">NQR complex subunit C</fullName>
    </alternativeName>
    <alternativeName>
        <fullName evidence="16 17">NQR-1 subunit C</fullName>
    </alternativeName>
</protein>
<comment type="subunit">
    <text evidence="16 17">Composed of six subunits; NqrA, NqrB, NqrC, NqrD, NqrE and NqrF.</text>
</comment>
<keyword evidence="19" id="KW-0560">Oxidoreductase</keyword>
<dbReference type="GO" id="GO:0005886">
    <property type="term" value="C:plasma membrane"/>
    <property type="evidence" value="ECO:0007669"/>
    <property type="project" value="UniProtKB-SubCell"/>
</dbReference>
<keyword evidence="8 16" id="KW-1278">Translocase</keyword>
<keyword evidence="1 16" id="KW-0813">Transport</keyword>
<keyword evidence="20" id="KW-1185">Reference proteome</keyword>
<evidence type="ECO:0000256" key="16">
    <source>
        <dbReference type="HAMAP-Rule" id="MF_00427"/>
    </source>
</evidence>
<dbReference type="OrthoDB" id="9794010at2"/>
<keyword evidence="11 16" id="KW-0915">Sodium</keyword>
<dbReference type="InterPro" id="IPR007329">
    <property type="entry name" value="FMN-bd"/>
</dbReference>
<keyword evidence="10 16" id="KW-0520">NAD</keyword>
<dbReference type="RefSeq" id="WP_013942818.1">
    <property type="nucleotide sequence ID" value="NC_015713.1"/>
</dbReference>
<keyword evidence="4 16" id="KW-0597">Phosphoprotein</keyword>
<comment type="subcellular location">
    <subcellularLocation>
        <location evidence="16">Cell inner membrane</location>
        <topology evidence="16">Single-pass membrane protein</topology>
    </subcellularLocation>
</comment>
<keyword evidence="2 16" id="KW-1003">Cell membrane</keyword>
<evidence type="ECO:0000256" key="2">
    <source>
        <dbReference type="ARBA" id="ARBA00022475"/>
    </source>
</evidence>
<evidence type="ECO:0000256" key="17">
    <source>
        <dbReference type="PIRNR" id="PIRNR009437"/>
    </source>
</evidence>
<sequence length="295" mass="32781">MVGKERQFTSGKTLLFVVVLCFTCALVLSVLADLLKQPQLDARELYKSKQLLRAAAILSNENVFLLNGTFATYDEKEGILVATPNQKRKARDREILALFEKRVLTRVTNAQGDVLTFEEAGLDQGTYLQENAKYGFANLPYKLVYIIQPNIPTTSLPYGYVIPINGYGLWDAIYGYLGLKADADTVLGMTWYDQKETPGLGGNIALPHWQGQFQGKVIFQESPSGQTNYARAQLGIKVVKTTVEETYGDSYLAKSAVDGIAGASITVIGVNEALRKSLEPYRPFLIRAHEREVRQ</sequence>
<dbReference type="EC" id="7.2.1.1" evidence="16 17"/>
<evidence type="ECO:0000256" key="3">
    <source>
        <dbReference type="ARBA" id="ARBA00022519"/>
    </source>
</evidence>
<feature type="domain" description="FMN-binding" evidence="18">
    <location>
        <begin position="168"/>
        <end position="281"/>
    </location>
</feature>
<evidence type="ECO:0000256" key="7">
    <source>
        <dbReference type="ARBA" id="ARBA00022692"/>
    </source>
</evidence>
<dbReference type="PIRSF" id="PIRSF009437">
    <property type="entry name" value="NQR-1_subunit_C"/>
    <property type="match status" value="1"/>
</dbReference>
<dbReference type="AlphaFoldDB" id="F8L6K6"/>
<evidence type="ECO:0000259" key="18">
    <source>
        <dbReference type="SMART" id="SM00900"/>
    </source>
</evidence>
<reference key="1">
    <citation type="journal article" date="2011" name="Mol. Biol. Evol.">
        <title>Unity in variety -- the pan-genome of the Chlamydiae.</title>
        <authorList>
            <person name="Collingro A."/>
            <person name="Tischler P."/>
            <person name="Weinmaier T."/>
            <person name="Penz T."/>
            <person name="Heinz E."/>
            <person name="Brunham R.C."/>
            <person name="Read T.D."/>
            <person name="Bavoil P.M."/>
            <person name="Sachse K."/>
            <person name="Kahane S."/>
            <person name="Friedman M.G."/>
            <person name="Rattei T."/>
            <person name="Myers G.S.A."/>
            <person name="Horn M."/>
        </authorList>
    </citation>
    <scope>NUCLEOTIDE SEQUENCE</scope>
    <source>
        <strain>Z</strain>
    </source>
</reference>
<keyword evidence="7 16" id="KW-0812">Transmembrane</keyword>
<comment type="similarity">
    <text evidence="16 17">Belongs to the NqrC family.</text>
</comment>
<evidence type="ECO:0000256" key="4">
    <source>
        <dbReference type="ARBA" id="ARBA00022553"/>
    </source>
</evidence>
<dbReference type="InterPro" id="IPR010204">
    <property type="entry name" value="NqrC"/>
</dbReference>
<dbReference type="Proteomes" id="UP000000496">
    <property type="component" value="Chromosome gsn.131"/>
</dbReference>
<evidence type="ECO:0000256" key="11">
    <source>
        <dbReference type="ARBA" id="ARBA00023053"/>
    </source>
</evidence>
<keyword evidence="3 16" id="KW-0997">Cell inner membrane</keyword>
<dbReference type="Pfam" id="PF04205">
    <property type="entry name" value="FMN_bind"/>
    <property type="match status" value="1"/>
</dbReference>
<evidence type="ECO:0000256" key="5">
    <source>
        <dbReference type="ARBA" id="ARBA00022630"/>
    </source>
</evidence>
<dbReference type="PANTHER" id="PTHR37838:SF1">
    <property type="entry name" value="NA(+)-TRANSLOCATING NADH-QUINONE REDUCTASE SUBUNIT C"/>
    <property type="match status" value="1"/>
</dbReference>
<evidence type="ECO:0000256" key="8">
    <source>
        <dbReference type="ARBA" id="ARBA00022967"/>
    </source>
</evidence>
<dbReference type="GO" id="GO:0016655">
    <property type="term" value="F:oxidoreductase activity, acting on NAD(P)H, quinone or similar compound as acceptor"/>
    <property type="evidence" value="ECO:0007669"/>
    <property type="project" value="UniProtKB-UniRule"/>
</dbReference>
<reference evidence="19 20" key="2">
    <citation type="journal article" date="2011" name="Mol. Biol. Evol.">
        <title>Unity in variety--the pan-genome of the Chlamydiae.</title>
        <authorList>
            <person name="Collingro A."/>
            <person name="Tischler P."/>
            <person name="Weinmaier T."/>
            <person name="Penz T."/>
            <person name="Heinz E."/>
            <person name="Brunham R.C."/>
            <person name="Read T.D."/>
            <person name="Bavoil P.M."/>
            <person name="Sachse K."/>
            <person name="Kahane S."/>
            <person name="Friedman M.G."/>
            <person name="Rattei T."/>
            <person name="Myers G.S."/>
            <person name="Horn M."/>
        </authorList>
    </citation>
    <scope>NUCLEOTIDE SEQUENCE [LARGE SCALE GENOMIC DNA]</scope>
    <source>
        <strain evidence="20">ATCC VR-1471 / Z</strain>
    </source>
</reference>
<evidence type="ECO:0000256" key="6">
    <source>
        <dbReference type="ARBA" id="ARBA00022643"/>
    </source>
</evidence>
<dbReference type="HOGENOM" id="CLU_870677_0_0_0"/>
<dbReference type="EMBL" id="FR872582">
    <property type="protein sequence ID" value="CCB88351.1"/>
    <property type="molecule type" value="Genomic_DNA"/>
</dbReference>
<evidence type="ECO:0000256" key="10">
    <source>
        <dbReference type="ARBA" id="ARBA00023027"/>
    </source>
</evidence>
<dbReference type="KEGG" id="sng:SNE_A04740"/>
<keyword evidence="12 16" id="KW-0406">Ion transport</keyword>
<evidence type="ECO:0000313" key="20">
    <source>
        <dbReference type="Proteomes" id="UP000000496"/>
    </source>
</evidence>
<dbReference type="GO" id="GO:0010181">
    <property type="term" value="F:FMN binding"/>
    <property type="evidence" value="ECO:0007669"/>
    <property type="project" value="UniProtKB-UniRule"/>
</dbReference>
<evidence type="ECO:0000256" key="15">
    <source>
        <dbReference type="ARBA" id="ARBA00023201"/>
    </source>
</evidence>
<proteinExistence type="inferred from homology"/>
<comment type="catalytic activity">
    <reaction evidence="16 17">
        <text>a ubiquinone + n Na(+)(in) + NADH + H(+) = a ubiquinol + n Na(+)(out) + NAD(+)</text>
        <dbReference type="Rhea" id="RHEA:47748"/>
        <dbReference type="Rhea" id="RHEA-COMP:9565"/>
        <dbReference type="Rhea" id="RHEA-COMP:9566"/>
        <dbReference type="ChEBI" id="CHEBI:15378"/>
        <dbReference type="ChEBI" id="CHEBI:16389"/>
        <dbReference type="ChEBI" id="CHEBI:17976"/>
        <dbReference type="ChEBI" id="CHEBI:29101"/>
        <dbReference type="ChEBI" id="CHEBI:57540"/>
        <dbReference type="ChEBI" id="CHEBI:57945"/>
        <dbReference type="EC" id="7.2.1.1"/>
    </reaction>
</comment>
<keyword evidence="9 16" id="KW-1133">Transmembrane helix</keyword>
<evidence type="ECO:0000256" key="13">
    <source>
        <dbReference type="ARBA" id="ARBA00023075"/>
    </source>
</evidence>
<dbReference type="PANTHER" id="PTHR37838">
    <property type="entry name" value="NA(+)-TRANSLOCATING NADH-QUINONE REDUCTASE SUBUNIT C"/>
    <property type="match status" value="1"/>
</dbReference>